<dbReference type="RefSeq" id="WP_188894029.1">
    <property type="nucleotide sequence ID" value="NZ_BMMZ01000002.1"/>
</dbReference>
<organism evidence="2 3">
    <name type="scientific">Microlunatus endophyticus</name>
    <dbReference type="NCBI Taxonomy" id="1716077"/>
    <lineage>
        <taxon>Bacteria</taxon>
        <taxon>Bacillati</taxon>
        <taxon>Actinomycetota</taxon>
        <taxon>Actinomycetes</taxon>
        <taxon>Propionibacteriales</taxon>
        <taxon>Propionibacteriaceae</taxon>
        <taxon>Microlunatus</taxon>
    </lineage>
</organism>
<reference evidence="2" key="1">
    <citation type="journal article" date="2014" name="Int. J. Syst. Evol. Microbiol.">
        <title>Complete genome sequence of Corynebacterium casei LMG S-19264T (=DSM 44701T), isolated from a smear-ripened cheese.</title>
        <authorList>
            <consortium name="US DOE Joint Genome Institute (JGI-PGF)"/>
            <person name="Walter F."/>
            <person name="Albersmeier A."/>
            <person name="Kalinowski J."/>
            <person name="Ruckert C."/>
        </authorList>
    </citation>
    <scope>NUCLEOTIDE SEQUENCE</scope>
    <source>
        <strain evidence="2">CGMCC 4.7306</strain>
    </source>
</reference>
<feature type="transmembrane region" description="Helical" evidence="1">
    <location>
        <begin position="55"/>
        <end position="75"/>
    </location>
</feature>
<comment type="caution">
    <text evidence="2">The sequence shown here is derived from an EMBL/GenBank/DDBJ whole genome shotgun (WGS) entry which is preliminary data.</text>
</comment>
<feature type="transmembrane region" description="Helical" evidence="1">
    <location>
        <begin position="6"/>
        <end position="27"/>
    </location>
</feature>
<evidence type="ECO:0000313" key="3">
    <source>
        <dbReference type="Proteomes" id="UP000613840"/>
    </source>
</evidence>
<keyword evidence="1" id="KW-0812">Transmembrane</keyword>
<protein>
    <submittedName>
        <fullName evidence="2">Membrane protein</fullName>
    </submittedName>
</protein>
<keyword evidence="1" id="KW-0472">Membrane</keyword>
<dbReference type="PANTHER" id="PTHR38446:SF1">
    <property type="entry name" value="BLL0914 PROTEIN"/>
    <property type="match status" value="1"/>
</dbReference>
<keyword evidence="3" id="KW-1185">Reference proteome</keyword>
<feature type="transmembrane region" description="Helical" evidence="1">
    <location>
        <begin position="81"/>
        <end position="100"/>
    </location>
</feature>
<feature type="transmembrane region" description="Helical" evidence="1">
    <location>
        <begin position="107"/>
        <end position="127"/>
    </location>
</feature>
<dbReference type="AlphaFoldDB" id="A0A917S2S3"/>
<proteinExistence type="predicted"/>
<reference evidence="2" key="2">
    <citation type="submission" date="2020-09" db="EMBL/GenBank/DDBJ databases">
        <authorList>
            <person name="Sun Q."/>
            <person name="Zhou Y."/>
        </authorList>
    </citation>
    <scope>NUCLEOTIDE SEQUENCE</scope>
    <source>
        <strain evidence="2">CGMCC 4.7306</strain>
    </source>
</reference>
<dbReference type="EMBL" id="BMMZ01000002">
    <property type="protein sequence ID" value="GGL53188.1"/>
    <property type="molecule type" value="Genomic_DNA"/>
</dbReference>
<name>A0A917S2S3_9ACTN</name>
<dbReference type="Pfam" id="PF06993">
    <property type="entry name" value="DUF1304"/>
    <property type="match status" value="1"/>
</dbReference>
<evidence type="ECO:0000256" key="1">
    <source>
        <dbReference type="SAM" id="Phobius"/>
    </source>
</evidence>
<keyword evidence="1" id="KW-1133">Transmembrane helix</keyword>
<dbReference type="InterPro" id="IPR009732">
    <property type="entry name" value="DUF1304"/>
</dbReference>
<sequence length="128" mass="13095">MLVAGLIAAGLAAAVHVYIFYLEAFAWTRPRTRSTFGTSEQEAVTTRPLAFNQGFYNLFLAIGTVIGIVVIAAASEPVGSGLVLLATGSMLAAAIVLAGSDPTKARAAAVQGAFPLIAVVLLLIHLAG</sequence>
<gene>
    <name evidence="2" type="ORF">GCM10011575_09460</name>
</gene>
<accession>A0A917S2S3</accession>
<evidence type="ECO:0000313" key="2">
    <source>
        <dbReference type="EMBL" id="GGL53188.1"/>
    </source>
</evidence>
<dbReference type="Proteomes" id="UP000613840">
    <property type="component" value="Unassembled WGS sequence"/>
</dbReference>
<dbReference type="PANTHER" id="PTHR38446">
    <property type="entry name" value="BLL0914 PROTEIN"/>
    <property type="match status" value="1"/>
</dbReference>